<dbReference type="GO" id="GO:0051539">
    <property type="term" value="F:4 iron, 4 sulfur cluster binding"/>
    <property type="evidence" value="ECO:0007669"/>
    <property type="project" value="UniProtKB-KW"/>
</dbReference>
<keyword evidence="3" id="KW-0677">Repeat</keyword>
<proteinExistence type="predicted"/>
<dbReference type="AlphaFoldDB" id="A0A7C3SIU0"/>
<dbReference type="PANTHER" id="PTHR24960">
    <property type="entry name" value="PHOTOSYSTEM I IRON-SULFUR CENTER-RELATED"/>
    <property type="match status" value="1"/>
</dbReference>
<dbReference type="Gene3D" id="3.10.20.740">
    <property type="match status" value="1"/>
</dbReference>
<dbReference type="InterPro" id="IPR001041">
    <property type="entry name" value="2Fe-2S_ferredoxin-type"/>
</dbReference>
<dbReference type="InterPro" id="IPR017896">
    <property type="entry name" value="4Fe4S_Fe-S-bd"/>
</dbReference>
<dbReference type="Pfam" id="PF12838">
    <property type="entry name" value="Fer4_7"/>
    <property type="match status" value="1"/>
</dbReference>
<accession>A0A7C3SIU0</accession>
<evidence type="ECO:0000256" key="2">
    <source>
        <dbReference type="ARBA" id="ARBA00022723"/>
    </source>
</evidence>
<dbReference type="SUPFAM" id="SSF54292">
    <property type="entry name" value="2Fe-2S ferredoxin-like"/>
    <property type="match status" value="1"/>
</dbReference>
<feature type="domain" description="2Fe-2S ferredoxin-type" evidence="6">
    <location>
        <begin position="1"/>
        <end position="80"/>
    </location>
</feature>
<sequence>MITFTIDGKEVQGQEDWTVLEVAKWYGIDIPTLCHHPAVEPYGACRLCVVEVDDGRRSRVVISCMYPIREGIRVLTDTPRVNNVRRWIVQLLLDESPASPRIQELAQRFGVTPSRFKKEGVDFACHLCGLCVRACQEVVGTQAITFGNRGLKKEITSPFRMGSKECIRCGTCLYICPTGAMEQLFSQVSVP</sequence>
<keyword evidence="5" id="KW-0411">Iron-sulfur</keyword>
<keyword evidence="2" id="KW-0479">Metal-binding</keyword>
<dbReference type="PANTHER" id="PTHR24960:SF84">
    <property type="entry name" value="HYDROGENASE SUBUNIT"/>
    <property type="match status" value="1"/>
</dbReference>
<evidence type="ECO:0000259" key="6">
    <source>
        <dbReference type="PROSITE" id="PS51085"/>
    </source>
</evidence>
<keyword evidence="1" id="KW-0004">4Fe-4S</keyword>
<evidence type="ECO:0000256" key="5">
    <source>
        <dbReference type="ARBA" id="ARBA00023014"/>
    </source>
</evidence>
<dbReference type="PROSITE" id="PS00198">
    <property type="entry name" value="4FE4S_FER_1"/>
    <property type="match status" value="1"/>
</dbReference>
<comment type="caution">
    <text evidence="8">The sequence shown here is derived from an EMBL/GenBank/DDBJ whole genome shotgun (WGS) entry which is preliminary data.</text>
</comment>
<protein>
    <submittedName>
        <fullName evidence="8">2Fe-2S iron-sulfur cluster binding domain-containing protein</fullName>
    </submittedName>
</protein>
<evidence type="ECO:0000256" key="1">
    <source>
        <dbReference type="ARBA" id="ARBA00022485"/>
    </source>
</evidence>
<dbReference type="CDD" id="cd00207">
    <property type="entry name" value="fer2"/>
    <property type="match status" value="1"/>
</dbReference>
<dbReference type="InterPro" id="IPR017900">
    <property type="entry name" value="4Fe4S_Fe_S_CS"/>
</dbReference>
<evidence type="ECO:0000313" key="8">
    <source>
        <dbReference type="EMBL" id="HGB14661.1"/>
    </source>
</evidence>
<dbReference type="Pfam" id="PF13510">
    <property type="entry name" value="Fer2_4"/>
    <property type="match status" value="1"/>
</dbReference>
<feature type="domain" description="4Fe-4S ferredoxin-type" evidence="7">
    <location>
        <begin position="157"/>
        <end position="186"/>
    </location>
</feature>
<dbReference type="PROSITE" id="PS51085">
    <property type="entry name" value="2FE2S_FER_2"/>
    <property type="match status" value="1"/>
</dbReference>
<dbReference type="PROSITE" id="PS51379">
    <property type="entry name" value="4FE4S_FER_2"/>
    <property type="match status" value="1"/>
</dbReference>
<evidence type="ECO:0000256" key="3">
    <source>
        <dbReference type="ARBA" id="ARBA00022737"/>
    </source>
</evidence>
<dbReference type="Gene3D" id="3.30.70.20">
    <property type="match status" value="1"/>
</dbReference>
<dbReference type="InterPro" id="IPR050157">
    <property type="entry name" value="PSI_iron-sulfur_center"/>
</dbReference>
<dbReference type="FunFam" id="3.30.70.20:FF:000035">
    <property type="entry name" value="Iron hydrogenase 1"/>
    <property type="match status" value="1"/>
</dbReference>
<reference evidence="8" key="1">
    <citation type="journal article" date="2020" name="mSystems">
        <title>Genome- and Community-Level Interaction Insights into Carbon Utilization and Element Cycling Functions of Hydrothermarchaeota in Hydrothermal Sediment.</title>
        <authorList>
            <person name="Zhou Z."/>
            <person name="Liu Y."/>
            <person name="Xu W."/>
            <person name="Pan J."/>
            <person name="Luo Z.H."/>
            <person name="Li M."/>
        </authorList>
    </citation>
    <scope>NUCLEOTIDE SEQUENCE [LARGE SCALE GENOMIC DNA]</scope>
    <source>
        <strain evidence="8">SpSt-776</strain>
    </source>
</reference>
<dbReference type="InterPro" id="IPR036010">
    <property type="entry name" value="2Fe-2S_ferredoxin-like_sf"/>
</dbReference>
<keyword evidence="4" id="KW-0408">Iron</keyword>
<organism evidence="8">
    <name type="scientific">Desulfobacca acetoxidans</name>
    <dbReference type="NCBI Taxonomy" id="60893"/>
    <lineage>
        <taxon>Bacteria</taxon>
        <taxon>Pseudomonadati</taxon>
        <taxon>Thermodesulfobacteriota</taxon>
        <taxon>Desulfobaccia</taxon>
        <taxon>Desulfobaccales</taxon>
        <taxon>Desulfobaccaceae</taxon>
        <taxon>Desulfobacca</taxon>
    </lineage>
</organism>
<dbReference type="SUPFAM" id="SSF54862">
    <property type="entry name" value="4Fe-4S ferredoxins"/>
    <property type="match status" value="1"/>
</dbReference>
<evidence type="ECO:0000256" key="4">
    <source>
        <dbReference type="ARBA" id="ARBA00023004"/>
    </source>
</evidence>
<dbReference type="GO" id="GO:0046872">
    <property type="term" value="F:metal ion binding"/>
    <property type="evidence" value="ECO:0007669"/>
    <property type="project" value="UniProtKB-KW"/>
</dbReference>
<evidence type="ECO:0000259" key="7">
    <source>
        <dbReference type="PROSITE" id="PS51379"/>
    </source>
</evidence>
<name>A0A7C3SIU0_9BACT</name>
<dbReference type="EMBL" id="DTHB01000042">
    <property type="protein sequence ID" value="HGB14661.1"/>
    <property type="molecule type" value="Genomic_DNA"/>
</dbReference>
<gene>
    <name evidence="8" type="ORF">ENV62_05435</name>
</gene>